<comment type="similarity">
    <text evidence="1">Belongs to the acetyltransferase family. GNAT subfamily.</text>
</comment>
<dbReference type="SUPFAM" id="SSF55729">
    <property type="entry name" value="Acyl-CoA N-acyltransferases (Nat)"/>
    <property type="match status" value="1"/>
</dbReference>
<sequence>MRLNEDTILQTSSFRLVPYRPEHVLKYNEWMQDETLLYLTCSDQLTLEEEYKNQEEWRLDPSKLTFIICDGREGGLLDGMCGDVNAFLKQIDPDEAEDYRVSAAPLENPLYAELEVMIALPSARRRGLAGRCLLIFMHYMLQHLPKIVVFGAKITNDNEASMKLFYKLGFKLYKDMPVFEQVELRASASELRGTLRQLWFDLEASEVVAPRL</sequence>
<dbReference type="Pfam" id="PF13302">
    <property type="entry name" value="Acetyltransf_3"/>
    <property type="match status" value="1"/>
</dbReference>
<keyword evidence="3" id="KW-0012">Acyltransferase</keyword>
<protein>
    <recommendedName>
        <fullName evidence="4">N-acetyltransferase domain-containing protein</fullName>
    </recommendedName>
</protein>
<evidence type="ECO:0000256" key="2">
    <source>
        <dbReference type="ARBA" id="ARBA00022679"/>
    </source>
</evidence>
<evidence type="ECO:0000256" key="3">
    <source>
        <dbReference type="ARBA" id="ARBA00023315"/>
    </source>
</evidence>
<dbReference type="InterPro" id="IPR016181">
    <property type="entry name" value="Acyl_CoA_acyltransferase"/>
</dbReference>
<gene>
    <name evidence="5" type="ORF">PCAR00345_LOCUS37109</name>
</gene>
<feature type="domain" description="N-acetyltransferase" evidence="4">
    <location>
        <begin position="15"/>
        <end position="171"/>
    </location>
</feature>
<name>A0A7S4C1W0_CHRCT</name>
<accession>A0A7S4C1W0</accession>
<dbReference type="InterPro" id="IPR039135">
    <property type="entry name" value="NAT9-like"/>
</dbReference>
<evidence type="ECO:0000259" key="4">
    <source>
        <dbReference type="Pfam" id="PF13302"/>
    </source>
</evidence>
<evidence type="ECO:0000256" key="1">
    <source>
        <dbReference type="ARBA" id="ARBA00009342"/>
    </source>
</evidence>
<reference evidence="5" key="1">
    <citation type="submission" date="2021-01" db="EMBL/GenBank/DDBJ databases">
        <authorList>
            <person name="Corre E."/>
            <person name="Pelletier E."/>
            <person name="Niang G."/>
            <person name="Scheremetjew M."/>
            <person name="Finn R."/>
            <person name="Kale V."/>
            <person name="Holt S."/>
            <person name="Cochrane G."/>
            <person name="Meng A."/>
            <person name="Brown T."/>
            <person name="Cohen L."/>
        </authorList>
    </citation>
    <scope>NUCLEOTIDE SEQUENCE</scope>
    <source>
        <strain evidence="5">CCMP645</strain>
    </source>
</reference>
<dbReference type="Gene3D" id="3.40.630.30">
    <property type="match status" value="1"/>
</dbReference>
<dbReference type="EMBL" id="HBIZ01059262">
    <property type="protein sequence ID" value="CAE0784404.1"/>
    <property type="molecule type" value="Transcribed_RNA"/>
</dbReference>
<proteinExistence type="inferred from homology"/>
<keyword evidence="2" id="KW-0808">Transferase</keyword>
<dbReference type="PANTHER" id="PTHR13256:SF16">
    <property type="entry name" value="ALPHA_BETA-TUBULIN-N-ACETYLTRANSFERASE 9"/>
    <property type="match status" value="1"/>
</dbReference>
<evidence type="ECO:0000313" key="5">
    <source>
        <dbReference type="EMBL" id="CAE0784404.1"/>
    </source>
</evidence>
<dbReference type="GO" id="GO:0008080">
    <property type="term" value="F:N-acetyltransferase activity"/>
    <property type="evidence" value="ECO:0007669"/>
    <property type="project" value="InterPro"/>
</dbReference>
<organism evidence="5">
    <name type="scientific">Chrysotila carterae</name>
    <name type="common">Marine alga</name>
    <name type="synonym">Syracosphaera carterae</name>
    <dbReference type="NCBI Taxonomy" id="13221"/>
    <lineage>
        <taxon>Eukaryota</taxon>
        <taxon>Haptista</taxon>
        <taxon>Haptophyta</taxon>
        <taxon>Prymnesiophyceae</taxon>
        <taxon>Isochrysidales</taxon>
        <taxon>Isochrysidaceae</taxon>
        <taxon>Chrysotila</taxon>
    </lineage>
</organism>
<dbReference type="InterPro" id="IPR000182">
    <property type="entry name" value="GNAT_dom"/>
</dbReference>
<dbReference type="AlphaFoldDB" id="A0A7S4C1W0"/>
<dbReference type="PANTHER" id="PTHR13256">
    <property type="entry name" value="N-ACETYLTRANSFERASE 9"/>
    <property type="match status" value="1"/>
</dbReference>